<dbReference type="RefSeq" id="WP_272141432.1">
    <property type="nucleotide sequence ID" value="NZ_JAQNDM010000002.1"/>
</dbReference>
<accession>A0ABT5DCX0</accession>
<dbReference type="Pfam" id="PF11523">
    <property type="entry name" value="DUF3223"/>
    <property type="match status" value="1"/>
</dbReference>
<keyword evidence="2" id="KW-1185">Reference proteome</keyword>
<evidence type="ECO:0000313" key="1">
    <source>
        <dbReference type="EMBL" id="MDC0711476.1"/>
    </source>
</evidence>
<comment type="caution">
    <text evidence="1">The sequence shown here is derived from an EMBL/GenBank/DDBJ whole genome shotgun (WGS) entry which is preliminary data.</text>
</comment>
<dbReference type="Gene3D" id="3.10.450.40">
    <property type="match status" value="1"/>
</dbReference>
<sequence length="221" mass="25702">MAIPFIVPSMSFKSRKAAKDYIRDNILHAYPLRERIDQKKHHQLLSEVLELHSHADEKIGPGIDHFYVEETWRLDGKEMVGRDKRAIMVVRKDQTNRDWSYTHVIDNPTPMANVKSALASALEPERVRRRDEDFASGAPIFCAVSSKLIPTKQQADTRHLDPTWHVLTERFVKQHGGWEAIETHSGKDKIYVGRDVEDTALRDEWLRYYAKEARPVYVKND</sequence>
<dbReference type="Proteomes" id="UP001221838">
    <property type="component" value="Unassembled WGS sequence"/>
</dbReference>
<gene>
    <name evidence="1" type="ORF">POL68_23595</name>
</gene>
<dbReference type="InterPro" id="IPR044673">
    <property type="entry name" value="DCL-like"/>
</dbReference>
<dbReference type="PANTHER" id="PTHR33415:SF12">
    <property type="entry name" value="PROTEIN EMBRYO DEFECTIVE 514"/>
    <property type="match status" value="1"/>
</dbReference>
<organism evidence="1 2">
    <name type="scientific">Stigmatella ashevillensis</name>
    <dbReference type="NCBI Taxonomy" id="2995309"/>
    <lineage>
        <taxon>Bacteria</taxon>
        <taxon>Pseudomonadati</taxon>
        <taxon>Myxococcota</taxon>
        <taxon>Myxococcia</taxon>
        <taxon>Myxococcales</taxon>
        <taxon>Cystobacterineae</taxon>
        <taxon>Archangiaceae</taxon>
        <taxon>Stigmatella</taxon>
    </lineage>
</organism>
<name>A0ABT5DCX0_9BACT</name>
<dbReference type="EMBL" id="JAQNDM010000002">
    <property type="protein sequence ID" value="MDC0711476.1"/>
    <property type="molecule type" value="Genomic_DNA"/>
</dbReference>
<reference evidence="1 2" key="1">
    <citation type="submission" date="2022-11" db="EMBL/GenBank/DDBJ databases">
        <title>Minimal conservation of predation-associated metabolite biosynthetic gene clusters underscores biosynthetic potential of Myxococcota including descriptions for ten novel species: Archangium lansinium sp. nov., Myxococcus landrumus sp. nov., Nannocystis bai.</title>
        <authorList>
            <person name="Ahearne A."/>
            <person name="Stevens C."/>
            <person name="Dowd S."/>
        </authorList>
    </citation>
    <scope>NUCLEOTIDE SEQUENCE [LARGE SCALE GENOMIC DNA]</scope>
    <source>
        <strain evidence="1 2">NCWAL01</strain>
    </source>
</reference>
<proteinExistence type="predicted"/>
<evidence type="ECO:0000313" key="2">
    <source>
        <dbReference type="Proteomes" id="UP001221838"/>
    </source>
</evidence>
<dbReference type="PANTHER" id="PTHR33415">
    <property type="entry name" value="PROTEIN EMBRYO DEFECTIVE 514"/>
    <property type="match status" value="1"/>
</dbReference>
<protein>
    <submittedName>
        <fullName evidence="1">DCL family protein</fullName>
    </submittedName>
</protein>